<accession>A0A2J6QG35</accession>
<dbReference type="Gene3D" id="3.40.30.10">
    <property type="entry name" value="Glutaredoxin"/>
    <property type="match status" value="1"/>
</dbReference>
<dbReference type="PANTHER" id="PTHR12692">
    <property type="entry name" value="DOLICHYL-DIPHOSPHOOLIGOSACCHARIDE--PROTEIN GLYCOSYLTRANSFERASE-RELATED"/>
    <property type="match status" value="1"/>
</dbReference>
<dbReference type="InterPro" id="IPR036249">
    <property type="entry name" value="Thioredoxin-like_sf"/>
</dbReference>
<sequence>MHFLKGLVLSLLPVAAIAAKKSAVDKFQLFHTKALSSSPLKLDDSIYGQLTSAPRDYSVAVLLTALESRFGCQLCREFQPEWDLLSKSWTKGDKKGESRLVYGTLDFTDGKNTFQSLGLQTAPVLLLFQPTHGPHAVADSAPLRYDFTNGPQSAEQVHAWVARHLDGRPHPEVHRPINWVRVIAFTTTILASVTFLSVAGPYLLPIIQNRNLWAGISLIAILLFTSGHMFNHIRKVPYVAGDGRGGISYFAGGFSNQYGLETQIVAAMYGLLSFATISLALKVPRISDPRTQQLAVIIWGGVIFLMYSFLLSVFRIKNGGYPFWLPPFS</sequence>
<keyword evidence="4 9" id="KW-0812">Transmembrane</keyword>
<evidence type="ECO:0000256" key="6">
    <source>
        <dbReference type="ARBA" id="ARBA00022824"/>
    </source>
</evidence>
<evidence type="ECO:0000313" key="12">
    <source>
        <dbReference type="Proteomes" id="UP000235672"/>
    </source>
</evidence>
<dbReference type="OrthoDB" id="67566at2759"/>
<protein>
    <recommendedName>
        <fullName evidence="13">Oligosaccharyl transferas-like protein subunit</fullName>
    </recommendedName>
</protein>
<comment type="subcellular location">
    <subcellularLocation>
        <location evidence="2">Endoplasmic reticulum membrane</location>
        <topology evidence="2">Multi-pass membrane protein</topology>
    </subcellularLocation>
</comment>
<evidence type="ECO:0000256" key="1">
    <source>
        <dbReference type="ARBA" id="ARBA00002791"/>
    </source>
</evidence>
<dbReference type="Proteomes" id="UP000235672">
    <property type="component" value="Unassembled WGS sequence"/>
</dbReference>
<dbReference type="InterPro" id="IPR021149">
    <property type="entry name" value="OligosaccharylTrfase_OST3/OST6"/>
</dbReference>
<feature type="transmembrane region" description="Helical" evidence="9">
    <location>
        <begin position="294"/>
        <end position="316"/>
    </location>
</feature>
<feature type="transmembrane region" description="Helical" evidence="9">
    <location>
        <begin position="179"/>
        <end position="204"/>
    </location>
</feature>
<reference evidence="11 12" key="1">
    <citation type="submission" date="2016-05" db="EMBL/GenBank/DDBJ databases">
        <title>A degradative enzymes factory behind the ericoid mycorrhizal symbiosis.</title>
        <authorList>
            <consortium name="DOE Joint Genome Institute"/>
            <person name="Martino E."/>
            <person name="Morin E."/>
            <person name="Grelet G."/>
            <person name="Kuo A."/>
            <person name="Kohler A."/>
            <person name="Daghino S."/>
            <person name="Barry K."/>
            <person name="Choi C."/>
            <person name="Cichocki N."/>
            <person name="Clum A."/>
            <person name="Copeland A."/>
            <person name="Hainaut M."/>
            <person name="Haridas S."/>
            <person name="Labutti K."/>
            <person name="Lindquist E."/>
            <person name="Lipzen A."/>
            <person name="Khouja H.-R."/>
            <person name="Murat C."/>
            <person name="Ohm R."/>
            <person name="Olson A."/>
            <person name="Spatafora J."/>
            <person name="Veneault-Fourrey C."/>
            <person name="Henrissat B."/>
            <person name="Grigoriev I."/>
            <person name="Martin F."/>
            <person name="Perotto S."/>
        </authorList>
    </citation>
    <scope>NUCLEOTIDE SEQUENCE [LARGE SCALE GENOMIC DNA]</scope>
    <source>
        <strain evidence="11 12">UAMH 7357</strain>
    </source>
</reference>
<dbReference type="PANTHER" id="PTHR12692:SF0">
    <property type="entry name" value="GH11935P"/>
    <property type="match status" value="1"/>
</dbReference>
<evidence type="ECO:0000313" key="11">
    <source>
        <dbReference type="EMBL" id="PMD25220.1"/>
    </source>
</evidence>
<evidence type="ECO:0008006" key="13">
    <source>
        <dbReference type="Google" id="ProtNLM"/>
    </source>
</evidence>
<dbReference type="Pfam" id="PF04756">
    <property type="entry name" value="OST3_OST6"/>
    <property type="match status" value="1"/>
</dbReference>
<dbReference type="GO" id="GO:0008250">
    <property type="term" value="C:oligosaccharyltransferase complex"/>
    <property type="evidence" value="ECO:0007669"/>
    <property type="project" value="TreeGrafter"/>
</dbReference>
<dbReference type="STRING" id="1745343.A0A2J6QG35"/>
<feature type="transmembrane region" description="Helical" evidence="9">
    <location>
        <begin position="264"/>
        <end position="282"/>
    </location>
</feature>
<keyword evidence="5 10" id="KW-0732">Signal</keyword>
<proteinExistence type="inferred from homology"/>
<comment type="function">
    <text evidence="1">Subunit of the oligosaccharyl transferase (OST) complex that catalyzes the initial transfer of a defined glycan (Glc(3)Man(9)GlcNAc(2) in eukaryotes) from the lipid carrier dolichol-pyrophosphate to an asparagine residue within an Asn-X-Ser/Thr consensus motif in nascent polypeptide chains, the first step in protein N-glycosylation. N-glycosylation occurs cotranslationally and the complex associates with the Sec61 complex at the channel-forming translocon complex that mediates protein translocation across the endoplasmic reticulum (ER). All subunits are required for a maximal enzyme activity.</text>
</comment>
<keyword evidence="6" id="KW-0256">Endoplasmic reticulum</keyword>
<name>A0A2J6QG35_9HELO</name>
<dbReference type="GO" id="GO:0018279">
    <property type="term" value="P:protein N-linked glycosylation via asparagine"/>
    <property type="evidence" value="ECO:0007669"/>
    <property type="project" value="TreeGrafter"/>
</dbReference>
<feature type="signal peptide" evidence="10">
    <location>
        <begin position="1"/>
        <end position="18"/>
    </location>
</feature>
<organism evidence="11 12">
    <name type="scientific">Hyaloscypha hepaticicola</name>
    <dbReference type="NCBI Taxonomy" id="2082293"/>
    <lineage>
        <taxon>Eukaryota</taxon>
        <taxon>Fungi</taxon>
        <taxon>Dikarya</taxon>
        <taxon>Ascomycota</taxon>
        <taxon>Pezizomycotina</taxon>
        <taxon>Leotiomycetes</taxon>
        <taxon>Helotiales</taxon>
        <taxon>Hyaloscyphaceae</taxon>
        <taxon>Hyaloscypha</taxon>
    </lineage>
</organism>
<evidence type="ECO:0000256" key="8">
    <source>
        <dbReference type="ARBA" id="ARBA00023136"/>
    </source>
</evidence>
<evidence type="ECO:0000256" key="10">
    <source>
        <dbReference type="SAM" id="SignalP"/>
    </source>
</evidence>
<dbReference type="SUPFAM" id="SSF52833">
    <property type="entry name" value="Thioredoxin-like"/>
    <property type="match status" value="1"/>
</dbReference>
<keyword evidence="8 9" id="KW-0472">Membrane</keyword>
<evidence type="ECO:0000256" key="2">
    <source>
        <dbReference type="ARBA" id="ARBA00004477"/>
    </source>
</evidence>
<gene>
    <name evidence="11" type="ORF">NA56DRAFT_685855</name>
</gene>
<comment type="similarity">
    <text evidence="3">Belongs to the OST3/OST6 family.</text>
</comment>
<evidence type="ECO:0000256" key="9">
    <source>
        <dbReference type="SAM" id="Phobius"/>
    </source>
</evidence>
<evidence type="ECO:0000256" key="4">
    <source>
        <dbReference type="ARBA" id="ARBA00022692"/>
    </source>
</evidence>
<feature type="chain" id="PRO_5014453526" description="Oligosaccharyl transferas-like protein subunit" evidence="10">
    <location>
        <begin position="19"/>
        <end position="329"/>
    </location>
</feature>
<keyword evidence="7 9" id="KW-1133">Transmembrane helix</keyword>
<dbReference type="FunFam" id="3.40.30.10:FF:000302">
    <property type="entry name" value="Oligosaccharyl transferase subunit (Gamma), putative"/>
    <property type="match status" value="1"/>
</dbReference>
<dbReference type="AlphaFoldDB" id="A0A2J6QG35"/>
<evidence type="ECO:0000256" key="7">
    <source>
        <dbReference type="ARBA" id="ARBA00022989"/>
    </source>
</evidence>
<keyword evidence="12" id="KW-1185">Reference proteome</keyword>
<dbReference type="EMBL" id="KZ613470">
    <property type="protein sequence ID" value="PMD25220.1"/>
    <property type="molecule type" value="Genomic_DNA"/>
</dbReference>
<feature type="transmembrane region" description="Helical" evidence="9">
    <location>
        <begin position="211"/>
        <end position="230"/>
    </location>
</feature>
<evidence type="ECO:0000256" key="3">
    <source>
        <dbReference type="ARBA" id="ARBA00009561"/>
    </source>
</evidence>
<evidence type="ECO:0000256" key="5">
    <source>
        <dbReference type="ARBA" id="ARBA00022729"/>
    </source>
</evidence>